<dbReference type="Proteomes" id="UP000250235">
    <property type="component" value="Unassembled WGS sequence"/>
</dbReference>
<evidence type="ECO:0000313" key="1">
    <source>
        <dbReference type="EMBL" id="KZV06644.1"/>
    </source>
</evidence>
<organism evidence="1 2">
    <name type="scientific">Dorcoceras hygrometricum</name>
    <dbReference type="NCBI Taxonomy" id="472368"/>
    <lineage>
        <taxon>Eukaryota</taxon>
        <taxon>Viridiplantae</taxon>
        <taxon>Streptophyta</taxon>
        <taxon>Embryophyta</taxon>
        <taxon>Tracheophyta</taxon>
        <taxon>Spermatophyta</taxon>
        <taxon>Magnoliopsida</taxon>
        <taxon>eudicotyledons</taxon>
        <taxon>Gunneridae</taxon>
        <taxon>Pentapetalae</taxon>
        <taxon>asterids</taxon>
        <taxon>lamiids</taxon>
        <taxon>Lamiales</taxon>
        <taxon>Gesneriaceae</taxon>
        <taxon>Didymocarpoideae</taxon>
        <taxon>Trichosporeae</taxon>
        <taxon>Loxocarpinae</taxon>
        <taxon>Dorcoceras</taxon>
    </lineage>
</organism>
<accession>A0A2Z6ZW21</accession>
<name>A0A2Z6ZW21_9LAMI</name>
<proteinExistence type="predicted"/>
<keyword evidence="2" id="KW-1185">Reference proteome</keyword>
<evidence type="ECO:0000313" key="2">
    <source>
        <dbReference type="Proteomes" id="UP000250235"/>
    </source>
</evidence>
<dbReference type="EMBL" id="KV070273">
    <property type="protein sequence ID" value="KZV06644.1"/>
    <property type="molecule type" value="Genomic_DNA"/>
</dbReference>
<sequence length="99" mass="10951">MVPLRVARWPCEWSNWPASHGHRAADVRKLLRMVAGRCSLDGARSLLVARMVPCWSPHDGARLSRACRGPRATLRRTNFHDGAAAAGRRSGDVVTADFF</sequence>
<reference evidence="1 2" key="1">
    <citation type="journal article" date="2015" name="Proc. Natl. Acad. Sci. U.S.A.">
        <title>The resurrection genome of Boea hygrometrica: A blueprint for survival of dehydration.</title>
        <authorList>
            <person name="Xiao L."/>
            <person name="Yang G."/>
            <person name="Zhang L."/>
            <person name="Yang X."/>
            <person name="Zhao S."/>
            <person name="Ji Z."/>
            <person name="Zhou Q."/>
            <person name="Hu M."/>
            <person name="Wang Y."/>
            <person name="Chen M."/>
            <person name="Xu Y."/>
            <person name="Jin H."/>
            <person name="Xiao X."/>
            <person name="Hu G."/>
            <person name="Bao F."/>
            <person name="Hu Y."/>
            <person name="Wan P."/>
            <person name="Li L."/>
            <person name="Deng X."/>
            <person name="Kuang T."/>
            <person name="Xiang C."/>
            <person name="Zhu J.K."/>
            <person name="Oliver M.J."/>
            <person name="He Y."/>
        </authorList>
    </citation>
    <scope>NUCLEOTIDE SEQUENCE [LARGE SCALE GENOMIC DNA]</scope>
    <source>
        <strain evidence="2">cv. XS01</strain>
    </source>
</reference>
<dbReference type="AlphaFoldDB" id="A0A2Z6ZW21"/>
<gene>
    <name evidence="1" type="ORF">F511_45872</name>
</gene>
<protein>
    <submittedName>
        <fullName evidence="1">F-box protein</fullName>
    </submittedName>
</protein>